<evidence type="ECO:0000313" key="2">
    <source>
        <dbReference type="Proteomes" id="UP000829398"/>
    </source>
</evidence>
<reference evidence="2" key="1">
    <citation type="journal article" date="2023" name="Hortic. Res.">
        <title>A chromosome-level phased genome enabling allele-level studies in sweet orange: a case study on citrus Huanglongbing tolerance.</title>
        <authorList>
            <person name="Wu B."/>
            <person name="Yu Q."/>
            <person name="Deng Z."/>
            <person name="Duan Y."/>
            <person name="Luo F."/>
            <person name="Gmitter F. Jr."/>
        </authorList>
    </citation>
    <scope>NUCLEOTIDE SEQUENCE [LARGE SCALE GENOMIC DNA]</scope>
    <source>
        <strain evidence="2">cv. Valencia</strain>
    </source>
</reference>
<gene>
    <name evidence="1" type="ORF">KPL71_017535</name>
</gene>
<dbReference type="EMBL" id="CM039175">
    <property type="protein sequence ID" value="KAH9734857.1"/>
    <property type="molecule type" value="Genomic_DNA"/>
</dbReference>
<accession>A0ACB8JQC7</accession>
<evidence type="ECO:0000313" key="1">
    <source>
        <dbReference type="EMBL" id="KAH9734857.1"/>
    </source>
</evidence>
<comment type="caution">
    <text evidence="1">The sequence shown here is derived from an EMBL/GenBank/DDBJ whole genome shotgun (WGS) entry which is preliminary data.</text>
</comment>
<sequence>MVATWDDNDKESSDEEQQEMTNLALMAIGEKSFNELDKMKGHKKNHQKINKRMIWSNKNVLLKHSPRSGSSRSVEDYHKEMEIIMIQANIEEEREATMVRFLHGLNQDIANVVDLQHYVELEDMVHMAMKMEQQLKKKGSIRTNLGSSSSWKSKWSKDEKVVSKPKIELIKDHKEGGNQSKGKYDSQHSRNRDIKCFKYLETSHIASQCPNKRAMILRDDGDVEIESESDDDPMPSLEDANDGVEYLVDGKLMVARRALNVQVKEDAEVQRDYIFHTRCHIKDKDEVLCDVVPMHAGHILLGQPWQYDRRVTHDDYLNRYSFLMNKRQITLVPLTPRQVYEDQMSIQKESDTKKENESTKEREIERKASKKIEKNIVERKERQQVNLFAKESEVKRAFSSKRPIVVLLCKEACLHTNELNFSLPSAIVTFLLDFDDVFPNEVPNGLPPIRGIEHQIDFVPGTTIPNRPVYRSNSEEIKELQRQVEELLAKGYVRESMSPCAILVLLVPKKDGTWRMCVDCRAINKIIVKYRHLIPILDDMLDELHVVYFDDILIYSKGLDEHIEHLQSVLTVLRKEKLYANLKKCSFCTNQIVFLGYVVSAKGIEVDEKKVKAIKEWPTPKSVSEVRRFHGLASFYKRFVKDFSTLAAPLTEIVKKHVGFQWGSEQERAFNLIEEKLVSTPLLALPDFAKTFEIECDASCIGIGAFLMQKGRPIAYVSEKLSGADLNYPTYDNEMYALVRALETWQHYLLPKEFFIHTDHESLKHLKGQGKLHKRHDKWVEFIEPFPYMIKYKQGKENVVADALSRRTVHSTTKFSPFEIVYGFNPLTPLDLLPLPIDERASMDGKKKAEFVKQLHERTRQHIKKRTEQYATQDNKGCKQVVFQPGDWVWLHMRKERFPIQWLSKLLPRGDGPFQVVARINDNAYKLDLSGEYNMSATFNVSDLSPFDVGEDSRTNPFEERGNYENHQGNTIKTSSDPLHIHGGPITRARAKKMQAALNGLIEKIWIENAIQDARHHKLGLKRRQGIVGIIQVIGQPNTQFVSNAERSNSE</sequence>
<protein>
    <submittedName>
        <fullName evidence="1">Uncharacterized protein</fullName>
    </submittedName>
</protein>
<organism evidence="1 2">
    <name type="scientific">Citrus sinensis</name>
    <name type="common">Sweet orange</name>
    <name type="synonym">Citrus aurantium var. sinensis</name>
    <dbReference type="NCBI Taxonomy" id="2711"/>
    <lineage>
        <taxon>Eukaryota</taxon>
        <taxon>Viridiplantae</taxon>
        <taxon>Streptophyta</taxon>
        <taxon>Embryophyta</taxon>
        <taxon>Tracheophyta</taxon>
        <taxon>Spermatophyta</taxon>
        <taxon>Magnoliopsida</taxon>
        <taxon>eudicotyledons</taxon>
        <taxon>Gunneridae</taxon>
        <taxon>Pentapetalae</taxon>
        <taxon>rosids</taxon>
        <taxon>malvids</taxon>
        <taxon>Sapindales</taxon>
        <taxon>Rutaceae</taxon>
        <taxon>Aurantioideae</taxon>
        <taxon>Citrus</taxon>
    </lineage>
</organism>
<proteinExistence type="predicted"/>
<dbReference type="Proteomes" id="UP000829398">
    <property type="component" value="Chromosome 6"/>
</dbReference>
<keyword evidence="2" id="KW-1185">Reference proteome</keyword>
<name>A0ACB8JQC7_CITSI</name>